<reference evidence="1" key="1">
    <citation type="submission" date="2023-03" db="EMBL/GenBank/DDBJ databases">
        <authorList>
            <person name="Shen W."/>
            <person name="Cai J."/>
        </authorList>
    </citation>
    <scope>NUCLEOTIDE SEQUENCE</scope>
    <source>
        <strain evidence="1">Y37</strain>
    </source>
</reference>
<dbReference type="AlphaFoldDB" id="A0AAP5PAP0"/>
<name>A0AAP5PAP0_9LACT</name>
<dbReference type="EMBL" id="JARQDL010000010">
    <property type="protein sequence ID" value="MDT2946486.1"/>
    <property type="molecule type" value="Genomic_DNA"/>
</dbReference>
<evidence type="ECO:0000313" key="1">
    <source>
        <dbReference type="EMBL" id="MDT2946486.1"/>
    </source>
</evidence>
<proteinExistence type="predicted"/>
<sequence>MENMKKNYLKEMFEYRKKLKEYPNFRTQFNFEDNIDYFSYASDSDRKINFQEYDIPTQNNLSTLEYVDQLFSWIDAHLKHDGYTPYRGKLYGKDILKYAIDEGGGINCLMHGIILQEIFVNSGFKAFLVQCNPYDYRIGDCHWLISLYVEEYNKWMMVDPVWLGFCTNIEGIPLDFFEIRNAIIENKKFYTNKKIKVDYYEYLMCRYLFFFGFFKGNSIGTFELRNQQKLYIGPLNFDTKLFVESKEKARFLPFNIKEYLYFSRFEEKSIHLFNGGKEHG</sequence>
<dbReference type="Proteomes" id="UP001250218">
    <property type="component" value="Unassembled WGS sequence"/>
</dbReference>
<accession>A0AAP5PAP0</accession>
<evidence type="ECO:0000313" key="2">
    <source>
        <dbReference type="Proteomes" id="UP001250218"/>
    </source>
</evidence>
<dbReference type="RefSeq" id="WP_195936412.1">
    <property type="nucleotide sequence ID" value="NZ_JADPDJ010000018.1"/>
</dbReference>
<organism evidence="1 2">
    <name type="scientific">Lactococcus lactis</name>
    <dbReference type="NCBI Taxonomy" id="1358"/>
    <lineage>
        <taxon>Bacteria</taxon>
        <taxon>Bacillati</taxon>
        <taxon>Bacillota</taxon>
        <taxon>Bacilli</taxon>
        <taxon>Lactobacillales</taxon>
        <taxon>Streptococcaceae</taxon>
        <taxon>Lactococcus</taxon>
    </lineage>
</organism>
<comment type="caution">
    <text evidence="1">The sequence shown here is derived from an EMBL/GenBank/DDBJ whole genome shotgun (WGS) entry which is preliminary data.</text>
</comment>
<gene>
    <name evidence="1" type="ORF">P7I04_10640</name>
</gene>
<protein>
    <recommendedName>
        <fullName evidence="3">Transglutaminase-like domain-containing protein</fullName>
    </recommendedName>
</protein>
<evidence type="ECO:0008006" key="3">
    <source>
        <dbReference type="Google" id="ProtNLM"/>
    </source>
</evidence>